<feature type="region of interest" description="Disordered" evidence="1">
    <location>
        <begin position="344"/>
        <end position="397"/>
    </location>
</feature>
<dbReference type="PANTHER" id="PTHR31827">
    <property type="entry name" value="EMB|CAB89363.1"/>
    <property type="match status" value="1"/>
</dbReference>
<feature type="domain" description="WRKY19-like zinc finger" evidence="2">
    <location>
        <begin position="407"/>
        <end position="429"/>
    </location>
</feature>
<dbReference type="eggNOG" id="ENOG502QW1V">
    <property type="taxonomic scope" value="Eukaryota"/>
</dbReference>
<dbReference type="EnsemblProtists" id="Phyra72651">
    <property type="protein sequence ID" value="Phyra72651"/>
    <property type="gene ID" value="Phyra72651"/>
</dbReference>
<dbReference type="VEuPathDB" id="FungiDB:KRP22_9599"/>
<protein>
    <recommendedName>
        <fullName evidence="2">WRKY19-like zinc finger domain-containing protein</fullName>
    </recommendedName>
</protein>
<dbReference type="Proteomes" id="UP000005238">
    <property type="component" value="Unassembled WGS sequence"/>
</dbReference>
<evidence type="ECO:0000313" key="3">
    <source>
        <dbReference type="EnsemblProtists" id="Phyra72651"/>
    </source>
</evidence>
<dbReference type="InterPro" id="IPR056866">
    <property type="entry name" value="Znf_WRKY19"/>
</dbReference>
<reference evidence="4" key="1">
    <citation type="journal article" date="2006" name="Science">
        <title>Phytophthora genome sequences uncover evolutionary origins and mechanisms of pathogenesis.</title>
        <authorList>
            <person name="Tyler B.M."/>
            <person name="Tripathy S."/>
            <person name="Zhang X."/>
            <person name="Dehal P."/>
            <person name="Jiang R.H."/>
            <person name="Aerts A."/>
            <person name="Arredondo F.D."/>
            <person name="Baxter L."/>
            <person name="Bensasson D."/>
            <person name="Beynon J.L."/>
            <person name="Chapman J."/>
            <person name="Damasceno C.M."/>
            <person name="Dorrance A.E."/>
            <person name="Dou D."/>
            <person name="Dickerman A.W."/>
            <person name="Dubchak I.L."/>
            <person name="Garbelotto M."/>
            <person name="Gijzen M."/>
            <person name="Gordon S.G."/>
            <person name="Govers F."/>
            <person name="Grunwald N.J."/>
            <person name="Huang W."/>
            <person name="Ivors K.L."/>
            <person name="Jones R.W."/>
            <person name="Kamoun S."/>
            <person name="Krampis K."/>
            <person name="Lamour K.H."/>
            <person name="Lee M.K."/>
            <person name="McDonald W.H."/>
            <person name="Medina M."/>
            <person name="Meijer H.J."/>
            <person name="Nordberg E.K."/>
            <person name="Maclean D.J."/>
            <person name="Ospina-Giraldo M.D."/>
            <person name="Morris P.F."/>
            <person name="Phuntumart V."/>
            <person name="Putnam N.H."/>
            <person name="Rash S."/>
            <person name="Rose J.K."/>
            <person name="Sakihama Y."/>
            <person name="Salamov A.A."/>
            <person name="Savidor A."/>
            <person name="Scheuring C.F."/>
            <person name="Smith B.M."/>
            <person name="Sobral B.W."/>
            <person name="Terry A."/>
            <person name="Torto-Alalibo T.A."/>
            <person name="Win J."/>
            <person name="Xu Z."/>
            <person name="Zhang H."/>
            <person name="Grigoriev I.V."/>
            <person name="Rokhsar D.S."/>
            <person name="Boore J.L."/>
        </authorList>
    </citation>
    <scope>NUCLEOTIDE SEQUENCE [LARGE SCALE GENOMIC DNA]</scope>
    <source>
        <strain evidence="4">Pr102</strain>
    </source>
</reference>
<dbReference type="PANTHER" id="PTHR31827:SF1">
    <property type="entry name" value="EMB|CAB89363.1"/>
    <property type="match status" value="1"/>
</dbReference>
<evidence type="ECO:0000313" key="4">
    <source>
        <dbReference type="Proteomes" id="UP000005238"/>
    </source>
</evidence>
<dbReference type="VEuPathDB" id="FungiDB:KRP22_11566"/>
<feature type="domain" description="WRKY19-like zinc finger" evidence="2">
    <location>
        <begin position="502"/>
        <end position="525"/>
    </location>
</feature>
<feature type="domain" description="WRKY19-like zinc finger" evidence="2">
    <location>
        <begin position="478"/>
        <end position="501"/>
    </location>
</feature>
<dbReference type="VEuPathDB" id="FungiDB:KRP23_8780"/>
<feature type="domain" description="WRKY19-like zinc finger" evidence="2">
    <location>
        <begin position="527"/>
        <end position="549"/>
    </location>
</feature>
<reference evidence="3" key="2">
    <citation type="submission" date="2015-06" db="UniProtKB">
        <authorList>
            <consortium name="EnsemblProtists"/>
        </authorList>
    </citation>
    <scope>IDENTIFICATION</scope>
    <source>
        <strain evidence="3">Pr102</strain>
    </source>
</reference>
<name>H3GBH8_PHYRM</name>
<dbReference type="AlphaFoldDB" id="H3GBH8"/>
<evidence type="ECO:0000256" key="1">
    <source>
        <dbReference type="SAM" id="MobiDB-lite"/>
    </source>
</evidence>
<accession>H3GBH8</accession>
<dbReference type="Pfam" id="PF24906">
    <property type="entry name" value="Zf_WRKY19"/>
    <property type="match status" value="6"/>
</dbReference>
<feature type="domain" description="WRKY19-like zinc finger" evidence="2">
    <location>
        <begin position="430"/>
        <end position="453"/>
    </location>
</feature>
<dbReference type="InParanoid" id="H3GBH8"/>
<feature type="domain" description="WRKY19-like zinc finger" evidence="2">
    <location>
        <begin position="454"/>
        <end position="477"/>
    </location>
</feature>
<dbReference type="OMA" id="NALCKAH"/>
<dbReference type="EMBL" id="DS565998">
    <property type="status" value="NOT_ANNOTATED_CDS"/>
    <property type="molecule type" value="Genomic_DNA"/>
</dbReference>
<sequence length="585" mass="61378">MSCSPLRHGQAPTGAAWRRTSSMEQASHSVAAPRAQPTEDRRRASQQQDQFGCETAWSPASPSSYSCGLPSMSFSDAIQEAAALSKPTMHRATGNHADYHRHSHSHSNSSNIALKTERSDDPAMVAASTFELDRDMMGMLANLNAGPPRAPVANWGFEPTPTEAQALYDPNAAFMAGSNQQVALSGSMMMTPSASAEMTHILGMVATEPAFVSGAMDNNNESATVGPAADPFSSMDSGFVMPYQDCTTLPVSGFPPYDNGMYKPAFDNTAQFTPHAMDNHLGEVSTPFFGNSGVSQAMMVADPTFQGTMGNNSATTLFNEVAQPPAASMLAINGGFAMSDLSLQEDDDSDWNGSSSDFSTVSSSPISKTVNLTSSSSTPTTAVASGATSRTLTTSKDGSKKAKRIRRLCSVAGCGKRARSQDLCIAHGGGRRCIVEGCEKSSQGGNMCIKHGGGKRCEHLGCDKAAQTNSLCKAHGGGPRCQYSGCTKSSQGGGFCRAHGGGKRCAAEGCNKGTQRGDFCALHGGSRFCEVPGCMRNDRGGGFCAHHGGGKRCNIANCDRSCRRNGLCSTHLRLLGQESDGKVRA</sequence>
<dbReference type="HOGENOM" id="CLU_033300_0_0_1"/>
<dbReference type="STRING" id="164328.H3GBH8"/>
<feature type="compositionally biased region" description="Low complexity" evidence="1">
    <location>
        <begin position="351"/>
        <end position="389"/>
    </location>
</feature>
<feature type="compositionally biased region" description="Polar residues" evidence="1">
    <location>
        <begin position="19"/>
        <end position="28"/>
    </location>
</feature>
<dbReference type="VEuPathDB" id="FungiDB:KRP23_9285"/>
<proteinExistence type="predicted"/>
<feature type="region of interest" description="Disordered" evidence="1">
    <location>
        <begin position="1"/>
        <end position="61"/>
    </location>
</feature>
<evidence type="ECO:0000259" key="2">
    <source>
        <dbReference type="Pfam" id="PF24906"/>
    </source>
</evidence>
<organism evidence="3 4">
    <name type="scientific">Phytophthora ramorum</name>
    <name type="common">Sudden oak death agent</name>
    <dbReference type="NCBI Taxonomy" id="164328"/>
    <lineage>
        <taxon>Eukaryota</taxon>
        <taxon>Sar</taxon>
        <taxon>Stramenopiles</taxon>
        <taxon>Oomycota</taxon>
        <taxon>Peronosporomycetes</taxon>
        <taxon>Peronosporales</taxon>
        <taxon>Peronosporaceae</taxon>
        <taxon>Phytophthora</taxon>
    </lineage>
</organism>
<keyword evidence="4" id="KW-1185">Reference proteome</keyword>